<name>C5A4V1_THEGJ</name>
<dbReference type="InterPro" id="IPR024069">
    <property type="entry name" value="AF2212-like_dom_sf"/>
</dbReference>
<dbReference type="STRING" id="593117.TGAM_0761"/>
<dbReference type="PATRIC" id="fig|593117.10.peg.759"/>
<sequence length="84" mass="9976">MKAYLPPFPTLSGGSMGEIIEVIYENGVLKPLKPLKLKEGQRLRVRIYHEDFLELAREMRKRVTPEKFREDPTDYLLRLREEET</sequence>
<dbReference type="HOGENOM" id="CLU_200885_0_1_2"/>
<proteinExistence type="inferred from homology"/>
<comment type="function">
    <text evidence="3">Antitoxin component of a type II toxin-antitoxin (TA) system.</text>
</comment>
<dbReference type="Pfam" id="PF01954">
    <property type="entry name" value="AF2212-like"/>
    <property type="match status" value="1"/>
</dbReference>
<dbReference type="Gene3D" id="4.10.1150.10">
    <property type="entry name" value="AF2212/PG0164-like"/>
    <property type="match status" value="1"/>
</dbReference>
<evidence type="ECO:0000256" key="2">
    <source>
        <dbReference type="ARBA" id="ARBA00022649"/>
    </source>
</evidence>
<keyword evidence="2 3" id="KW-1277">Toxin-antitoxin system</keyword>
<evidence type="ECO:0000256" key="1">
    <source>
        <dbReference type="ARBA" id="ARBA00006615"/>
    </source>
</evidence>
<evidence type="ECO:0000313" key="4">
    <source>
        <dbReference type="EMBL" id="ACS33263.1"/>
    </source>
</evidence>
<dbReference type="PaxDb" id="593117-TGAM_0761"/>
<dbReference type="KEGG" id="tga:TGAM_0761"/>
<gene>
    <name evidence="4" type="ordered locus">TGAM_0761</name>
</gene>
<dbReference type="Proteomes" id="UP000001488">
    <property type="component" value="Chromosome"/>
</dbReference>
<accession>C5A4V1</accession>
<reference evidence="4 5" key="1">
    <citation type="journal article" date="2007" name="Genome Biol.">
        <title>Genome analysis and genome-wide proteomics of Thermococcus gammatolerans, the most radioresistant organism known amongst the Archaea.</title>
        <authorList>
            <person name="Zivanovic Y."/>
            <person name="Armengaud J."/>
            <person name="Lagorce A."/>
            <person name="Leplat C."/>
            <person name="Guerin P."/>
            <person name="Dutertre M."/>
            <person name="Anthouard V."/>
            <person name="Forterre P."/>
            <person name="Wincker P."/>
            <person name="Confalonieri F."/>
        </authorList>
    </citation>
    <scope>NUCLEOTIDE SEQUENCE [LARGE SCALE GENOMIC DNA]</scope>
    <source>
        <strain evidence="5">DSM 15229 / JCM 11827 / EJ3</strain>
    </source>
</reference>
<evidence type="ECO:0000256" key="3">
    <source>
        <dbReference type="RuleBase" id="RU368051"/>
    </source>
</evidence>
<dbReference type="EMBL" id="CP001398">
    <property type="protein sequence ID" value="ACS33263.1"/>
    <property type="molecule type" value="Genomic_DNA"/>
</dbReference>
<dbReference type="AlphaFoldDB" id="C5A4V1"/>
<organism evidence="4 5">
    <name type="scientific">Thermococcus gammatolerans (strain DSM 15229 / JCM 11827 / EJ3)</name>
    <dbReference type="NCBI Taxonomy" id="593117"/>
    <lineage>
        <taxon>Archaea</taxon>
        <taxon>Methanobacteriati</taxon>
        <taxon>Methanobacteriota</taxon>
        <taxon>Thermococci</taxon>
        <taxon>Thermococcales</taxon>
        <taxon>Thermococcaceae</taxon>
        <taxon>Thermococcus</taxon>
    </lineage>
</organism>
<dbReference type="InterPro" id="IPR008203">
    <property type="entry name" value="AF2212-like"/>
</dbReference>
<evidence type="ECO:0000313" key="5">
    <source>
        <dbReference type="Proteomes" id="UP000001488"/>
    </source>
</evidence>
<dbReference type="eggNOG" id="arCOG10049">
    <property type="taxonomic scope" value="Archaea"/>
</dbReference>
<keyword evidence="5" id="KW-1185">Reference proteome</keyword>
<protein>
    <recommendedName>
        <fullName evidence="3">Antitoxin</fullName>
    </recommendedName>
</protein>
<comment type="similarity">
    <text evidence="1 3">Belongs to the UPF0165 family.</text>
</comment>
<dbReference type="SUPFAM" id="SSF141694">
    <property type="entry name" value="AF2212/PG0164-like"/>
    <property type="match status" value="1"/>
</dbReference>